<evidence type="ECO:0000313" key="1">
    <source>
        <dbReference type="EMBL" id="RON20560.1"/>
    </source>
</evidence>
<gene>
    <name evidence="1" type="ORF">BK660_16020</name>
</gene>
<reference evidence="1 2" key="1">
    <citation type="submission" date="2016-10" db="EMBL/GenBank/DDBJ databases">
        <title>Comparative genome analysis of multiple Pseudomonas spp. focuses on biocontrol and plant growth promoting traits.</title>
        <authorList>
            <person name="Tao X.-Y."/>
            <person name="Taylor C.G."/>
        </authorList>
    </citation>
    <scope>NUCLEOTIDE SEQUENCE [LARGE SCALE GENOMIC DNA]</scope>
    <source>
        <strain evidence="1 2">38D7</strain>
    </source>
</reference>
<proteinExistence type="predicted"/>
<evidence type="ECO:0000313" key="2">
    <source>
        <dbReference type="Proteomes" id="UP000285636"/>
    </source>
</evidence>
<comment type="caution">
    <text evidence="1">The sequence shown here is derived from an EMBL/GenBank/DDBJ whole genome shotgun (WGS) entry which is preliminary data.</text>
</comment>
<name>A0A423I501_9PSED</name>
<dbReference type="AlphaFoldDB" id="A0A423I501"/>
<protein>
    <submittedName>
        <fullName evidence="1">Uncharacterized protein</fullName>
    </submittedName>
</protein>
<organism evidence="1 2">
    <name type="scientific">Pseudomonas brassicacearum</name>
    <dbReference type="NCBI Taxonomy" id="930166"/>
    <lineage>
        <taxon>Bacteria</taxon>
        <taxon>Pseudomonadati</taxon>
        <taxon>Pseudomonadota</taxon>
        <taxon>Gammaproteobacteria</taxon>
        <taxon>Pseudomonadales</taxon>
        <taxon>Pseudomonadaceae</taxon>
        <taxon>Pseudomonas</taxon>
    </lineage>
</organism>
<sequence length="187" mass="21460">MKGWHNMEDYIRFDRFIDLETSLEQLLAQIQGAPMTATCWKWALIAAHSALQGAVCIALRGSAGFDTWKPSHLKKWLAAYENSEDLPDPQLDFFMELFDRLFGKESGINRDLISWLNESRNNFIHFNTDQLSIERKSIVGAIDESISAIIEAPTRSEGIFFYEERQPERFDALCQSIRARLKVLADA</sequence>
<dbReference type="EMBL" id="MOBK01000006">
    <property type="protein sequence ID" value="RON20560.1"/>
    <property type="molecule type" value="Genomic_DNA"/>
</dbReference>
<dbReference type="Proteomes" id="UP000285636">
    <property type="component" value="Unassembled WGS sequence"/>
</dbReference>
<accession>A0A423I501</accession>